<keyword evidence="3" id="KW-1185">Reference proteome</keyword>
<comment type="caution">
    <text evidence="2">The sequence shown here is derived from an EMBL/GenBank/DDBJ whole genome shotgun (WGS) entry which is preliminary data.</text>
</comment>
<evidence type="ECO:0000313" key="2">
    <source>
        <dbReference type="EMBL" id="GDY55715.1"/>
    </source>
</evidence>
<accession>A0A4D4L3M9</accession>
<sequence length="127" mass="13296">MKISFLLHNAYGIGGTIRSTFNVAGALAAHHTVEIVSLIRTIDAPNLPLHPAVRLRPLIDLRPREDAPHAGRGAADLGHPLLTRPSAHIPAAEARAPPTSTRSRTSASPSTSTAPTPMSSSPPAPAW</sequence>
<reference evidence="2 3" key="1">
    <citation type="journal article" date="2020" name="Int. J. Syst. Evol. Microbiol.">
        <title>Reclassification of Streptomyces castelarensis and Streptomyces sporoclivatus as later heterotypic synonyms of Streptomyces antimycoticus.</title>
        <authorList>
            <person name="Komaki H."/>
            <person name="Tamura T."/>
        </authorList>
    </citation>
    <scope>NUCLEOTIDE SEQUENCE [LARGE SCALE GENOMIC DNA]</scope>
    <source>
        <strain evidence="2 3">NBRC 13459</strain>
    </source>
</reference>
<evidence type="ECO:0000256" key="1">
    <source>
        <dbReference type="SAM" id="MobiDB-lite"/>
    </source>
</evidence>
<organism evidence="2 3">
    <name type="scientific">Streptomyces violaceusniger</name>
    <dbReference type="NCBI Taxonomy" id="68280"/>
    <lineage>
        <taxon>Bacteria</taxon>
        <taxon>Bacillati</taxon>
        <taxon>Actinomycetota</taxon>
        <taxon>Actinomycetes</taxon>
        <taxon>Kitasatosporales</taxon>
        <taxon>Streptomycetaceae</taxon>
        <taxon>Streptomyces</taxon>
        <taxon>Streptomyces violaceusniger group</taxon>
    </lineage>
</organism>
<protein>
    <submittedName>
        <fullName evidence="2">Uncharacterized protein</fullName>
    </submittedName>
</protein>
<feature type="compositionally biased region" description="Low complexity" evidence="1">
    <location>
        <begin position="94"/>
        <end position="119"/>
    </location>
</feature>
<name>A0A4D4L3M9_STRVO</name>
<dbReference type="AlphaFoldDB" id="A0A4D4L3M9"/>
<evidence type="ECO:0000313" key="3">
    <source>
        <dbReference type="Proteomes" id="UP000301309"/>
    </source>
</evidence>
<dbReference type="EMBL" id="BJHW01000001">
    <property type="protein sequence ID" value="GDY55715.1"/>
    <property type="molecule type" value="Genomic_DNA"/>
</dbReference>
<feature type="region of interest" description="Disordered" evidence="1">
    <location>
        <begin position="64"/>
        <end position="127"/>
    </location>
</feature>
<gene>
    <name evidence="2" type="ORF">SVIO_063380</name>
</gene>
<proteinExistence type="predicted"/>
<dbReference type="Proteomes" id="UP000301309">
    <property type="component" value="Unassembled WGS sequence"/>
</dbReference>